<name>A0A438FQ11_VITVI</name>
<protein>
    <submittedName>
        <fullName evidence="1">Uncharacterized protein</fullName>
    </submittedName>
</protein>
<proteinExistence type="predicted"/>
<accession>A0A438FQ11</accession>
<dbReference type="Proteomes" id="UP000288805">
    <property type="component" value="Unassembled WGS sequence"/>
</dbReference>
<sequence>MPCEAPVSGWRFPSQELDSYCLDPLTFVSYLLRAIVLQVEEMTYIIKRAFMRFNYPFCILEARHIAEALHIPYEPADPTDFREWSRMSQWDMVRILSRGPLQTHILSRRGAILEALFRISEGLYFGPHHLIMVALLHLRRRCIGKGYNEQTTFHCVNCLTGLDRGGALY</sequence>
<comment type="caution">
    <text evidence="1">The sequence shown here is derived from an EMBL/GenBank/DDBJ whole genome shotgun (WGS) entry which is preliminary data.</text>
</comment>
<dbReference type="EMBL" id="QGNW01000791">
    <property type="protein sequence ID" value="RVW62032.1"/>
    <property type="molecule type" value="Genomic_DNA"/>
</dbReference>
<dbReference type="AlphaFoldDB" id="A0A438FQ11"/>
<evidence type="ECO:0000313" key="1">
    <source>
        <dbReference type="EMBL" id="RVW62032.1"/>
    </source>
</evidence>
<organism evidence="1 2">
    <name type="scientific">Vitis vinifera</name>
    <name type="common">Grape</name>
    <dbReference type="NCBI Taxonomy" id="29760"/>
    <lineage>
        <taxon>Eukaryota</taxon>
        <taxon>Viridiplantae</taxon>
        <taxon>Streptophyta</taxon>
        <taxon>Embryophyta</taxon>
        <taxon>Tracheophyta</taxon>
        <taxon>Spermatophyta</taxon>
        <taxon>Magnoliopsida</taxon>
        <taxon>eudicotyledons</taxon>
        <taxon>Gunneridae</taxon>
        <taxon>Pentapetalae</taxon>
        <taxon>rosids</taxon>
        <taxon>Vitales</taxon>
        <taxon>Vitaceae</taxon>
        <taxon>Viteae</taxon>
        <taxon>Vitis</taxon>
    </lineage>
</organism>
<reference evidence="1 2" key="1">
    <citation type="journal article" date="2018" name="PLoS Genet.">
        <title>Population sequencing reveals clonal diversity and ancestral inbreeding in the grapevine cultivar Chardonnay.</title>
        <authorList>
            <person name="Roach M.J."/>
            <person name="Johnson D.L."/>
            <person name="Bohlmann J."/>
            <person name="van Vuuren H.J."/>
            <person name="Jones S.J."/>
            <person name="Pretorius I.S."/>
            <person name="Schmidt S.A."/>
            <person name="Borneman A.R."/>
        </authorList>
    </citation>
    <scope>NUCLEOTIDE SEQUENCE [LARGE SCALE GENOMIC DNA]</scope>
    <source>
        <strain evidence="2">cv. Chardonnay</strain>
        <tissue evidence="1">Leaf</tissue>
    </source>
</reference>
<evidence type="ECO:0000313" key="2">
    <source>
        <dbReference type="Proteomes" id="UP000288805"/>
    </source>
</evidence>
<gene>
    <name evidence="1" type="ORF">CK203_064775</name>
</gene>